<dbReference type="InterPro" id="IPR036900">
    <property type="entry name" value="A-D-PHexomutase_C_sf"/>
</dbReference>
<evidence type="ECO:0000256" key="7">
    <source>
        <dbReference type="RuleBase" id="RU004326"/>
    </source>
</evidence>
<evidence type="ECO:0000256" key="1">
    <source>
        <dbReference type="ARBA" id="ARBA00001946"/>
    </source>
</evidence>
<proteinExistence type="inferred from homology"/>
<dbReference type="GO" id="GO:0004615">
    <property type="term" value="F:phosphomannomutase activity"/>
    <property type="evidence" value="ECO:0007669"/>
    <property type="project" value="TreeGrafter"/>
</dbReference>
<dbReference type="GeneID" id="61053207"/>
<evidence type="ECO:0000259" key="9">
    <source>
        <dbReference type="Pfam" id="PF02878"/>
    </source>
</evidence>
<feature type="domain" description="Alpha-D-phosphohexomutase C-terminal" evidence="8">
    <location>
        <begin position="405"/>
        <end position="459"/>
    </location>
</feature>
<dbReference type="GO" id="GO:0005975">
    <property type="term" value="P:carbohydrate metabolic process"/>
    <property type="evidence" value="ECO:0007669"/>
    <property type="project" value="InterPro"/>
</dbReference>
<evidence type="ECO:0000313" key="13">
    <source>
        <dbReference type="Proteomes" id="UP000219182"/>
    </source>
</evidence>
<keyword evidence="13" id="KW-1185">Reference proteome</keyword>
<feature type="domain" description="Alpha-D-phosphohexomutase alpha/beta/alpha" evidence="11">
    <location>
        <begin position="270"/>
        <end position="371"/>
    </location>
</feature>
<dbReference type="InterPro" id="IPR016066">
    <property type="entry name" value="A-D-PHexomutase_CS"/>
</dbReference>
<comment type="similarity">
    <text evidence="2 7">Belongs to the phosphohexose mutase family.</text>
</comment>
<dbReference type="AlphaFoldDB" id="A0A2A6FAD7"/>
<dbReference type="InterPro" id="IPR005846">
    <property type="entry name" value="A-D-PHexomutase_a/b/a-III"/>
</dbReference>
<dbReference type="InterPro" id="IPR005843">
    <property type="entry name" value="A-D-PHexomutase_C"/>
</dbReference>
<dbReference type="Pfam" id="PF02880">
    <property type="entry name" value="PGM_PMM_III"/>
    <property type="match status" value="1"/>
</dbReference>
<dbReference type="PANTHER" id="PTHR42946:SF1">
    <property type="entry name" value="PHOSPHOGLUCOMUTASE (ALPHA-D-GLUCOSE-1,6-BISPHOSPHATE-DEPENDENT)"/>
    <property type="match status" value="1"/>
</dbReference>
<evidence type="ECO:0000259" key="10">
    <source>
        <dbReference type="Pfam" id="PF02879"/>
    </source>
</evidence>
<feature type="domain" description="Alpha-D-phosphohexomutase alpha/beta/alpha" evidence="9">
    <location>
        <begin position="2"/>
        <end position="130"/>
    </location>
</feature>
<feature type="domain" description="Alpha-D-phosphohexomutase alpha/beta/alpha" evidence="10">
    <location>
        <begin position="159"/>
        <end position="253"/>
    </location>
</feature>
<organism evidence="12 13">
    <name type="scientific">Mesorhizobium sanjuanii</name>
    <dbReference type="NCBI Taxonomy" id="2037900"/>
    <lineage>
        <taxon>Bacteria</taxon>
        <taxon>Pseudomonadati</taxon>
        <taxon>Pseudomonadota</taxon>
        <taxon>Alphaproteobacteria</taxon>
        <taxon>Hyphomicrobiales</taxon>
        <taxon>Phyllobacteriaceae</taxon>
        <taxon>Mesorhizobium</taxon>
    </lineage>
</organism>
<keyword evidence="4 7" id="KW-0479">Metal-binding</keyword>
<dbReference type="InterPro" id="IPR005844">
    <property type="entry name" value="A-D-PHexomutase_a/b/a-I"/>
</dbReference>
<dbReference type="PROSITE" id="PS00710">
    <property type="entry name" value="PGM_PMM"/>
    <property type="match status" value="1"/>
</dbReference>
<reference evidence="12 13" key="1">
    <citation type="submission" date="2017-09" db="EMBL/GenBank/DDBJ databases">
        <title>Mesorhizobum sanjuanii sp. nov. isolated from nodules of Lotus tenuis in saline-alkaline lowlands of Flooding Pampa.</title>
        <authorList>
            <person name="Sannazzaro A.I."/>
            <person name="Torres Tejerizo G.A."/>
            <person name="Fontana F."/>
            <person name="Cumpa Velazquez L.M."/>
            <person name="Hansen L."/>
            <person name="Pistorio M."/>
            <person name="Estrella M.J."/>
        </authorList>
    </citation>
    <scope>NUCLEOTIDE SEQUENCE [LARGE SCALE GENOMIC DNA]</scope>
    <source>
        <strain evidence="12 13">BSA136</strain>
    </source>
</reference>
<dbReference type="Proteomes" id="UP000219182">
    <property type="component" value="Unassembled WGS sequence"/>
</dbReference>
<dbReference type="SUPFAM" id="SSF55957">
    <property type="entry name" value="Phosphoglucomutase, C-terminal domain"/>
    <property type="match status" value="1"/>
</dbReference>
<dbReference type="EMBL" id="NWQG01000172">
    <property type="protein sequence ID" value="PDQ18703.1"/>
    <property type="molecule type" value="Genomic_DNA"/>
</dbReference>
<dbReference type="InterPro" id="IPR050060">
    <property type="entry name" value="Phosphoglucosamine_mutase"/>
</dbReference>
<evidence type="ECO:0000256" key="3">
    <source>
        <dbReference type="ARBA" id="ARBA00022553"/>
    </source>
</evidence>
<dbReference type="CDD" id="cd03088">
    <property type="entry name" value="ManB"/>
    <property type="match status" value="1"/>
</dbReference>
<accession>A0A2A6FAD7</accession>
<evidence type="ECO:0000259" key="11">
    <source>
        <dbReference type="Pfam" id="PF02880"/>
    </source>
</evidence>
<dbReference type="SUPFAM" id="SSF53738">
    <property type="entry name" value="Phosphoglucomutase, first 3 domains"/>
    <property type="match status" value="3"/>
</dbReference>
<dbReference type="InterPro" id="IPR005845">
    <property type="entry name" value="A-D-PHexomutase_a/b/a-II"/>
</dbReference>
<name>A0A2A6FAD7_9HYPH</name>
<gene>
    <name evidence="12" type="ORF">CN311_23290</name>
</gene>
<comment type="caution">
    <text evidence="12">The sequence shown here is derived from an EMBL/GenBank/DDBJ whole genome shotgun (WGS) entry which is preliminary data.</text>
</comment>
<comment type="cofactor">
    <cofactor evidence="1">
        <name>Mg(2+)</name>
        <dbReference type="ChEBI" id="CHEBI:18420"/>
    </cofactor>
</comment>
<evidence type="ECO:0000256" key="4">
    <source>
        <dbReference type="ARBA" id="ARBA00022723"/>
    </source>
</evidence>
<evidence type="ECO:0000256" key="5">
    <source>
        <dbReference type="ARBA" id="ARBA00022842"/>
    </source>
</evidence>
<evidence type="ECO:0000256" key="6">
    <source>
        <dbReference type="ARBA" id="ARBA00023235"/>
    </source>
</evidence>
<dbReference type="Gene3D" id="3.40.120.10">
    <property type="entry name" value="Alpha-D-Glucose-1,6-Bisphosphate, subunit A, domain 3"/>
    <property type="match status" value="3"/>
</dbReference>
<keyword evidence="3" id="KW-0597">Phosphoprotein</keyword>
<dbReference type="Pfam" id="PF02879">
    <property type="entry name" value="PGM_PMM_II"/>
    <property type="match status" value="1"/>
</dbReference>
<evidence type="ECO:0000259" key="8">
    <source>
        <dbReference type="Pfam" id="PF00408"/>
    </source>
</evidence>
<dbReference type="Pfam" id="PF02878">
    <property type="entry name" value="PGM_PMM_I"/>
    <property type="match status" value="1"/>
</dbReference>
<dbReference type="GO" id="GO:0000287">
    <property type="term" value="F:magnesium ion binding"/>
    <property type="evidence" value="ECO:0007669"/>
    <property type="project" value="InterPro"/>
</dbReference>
<dbReference type="PANTHER" id="PTHR42946">
    <property type="entry name" value="PHOSPHOHEXOSE MUTASE"/>
    <property type="match status" value="1"/>
</dbReference>
<evidence type="ECO:0000313" key="12">
    <source>
        <dbReference type="EMBL" id="PDQ18703.1"/>
    </source>
</evidence>
<protein>
    <submittedName>
        <fullName evidence="12">Phosphomannomutase</fullName>
    </submittedName>
</protein>
<dbReference type="RefSeq" id="WP_097576035.1">
    <property type="nucleotide sequence ID" value="NZ_NWQG01000172.1"/>
</dbReference>
<dbReference type="InterPro" id="IPR016055">
    <property type="entry name" value="A-D-PHexomutase_a/b/a-I/II/III"/>
</dbReference>
<keyword evidence="6" id="KW-0413">Isomerase</keyword>
<keyword evidence="5 7" id="KW-0460">Magnesium</keyword>
<dbReference type="Gene3D" id="3.30.310.50">
    <property type="entry name" value="Alpha-D-phosphohexomutase, C-terminal domain"/>
    <property type="match status" value="1"/>
</dbReference>
<sequence>MKFGSSGVRGLASELVGKASGLYAEAFAWRLISSRVQPNSSVFIGRDLRDSSQAIADNCMAGLAANGFQPIDCGTIPTPALALYACKHGAAALMVTGSHIPADRNGIKFYGPNGEISKADEAAITRFVAERSIAYCLPTACLGTTWPMHREEAIASYRERAHDMLEPGSLSGMRLGVYQHSSVAAELLVQVLRSLGASVVAVGKTGTFVPVDTEAVDAATIAKLKKWVREFGLDAIVSTDADGDRPLVADENGDLLRGDLVGLATALFLKADTIVTPVTSNSGISKAFGFAVQRTKVGSPFVIEAMEASHGAGGVIVGFEANGGFLLGSDCAVNGKTLTALPTRDSFLPILAVLGTMASTKKKLSRLRGLWNLPVCASDRLQNFPAESSRRLMDHLASRNALQHFLASFGTVAEVDETDGLRARMLSGEIIHLRPSGNAPELRCYSEASTESRAMAIVASTLQGAQAFALTDEIEDL</sequence>
<evidence type="ECO:0000256" key="2">
    <source>
        <dbReference type="ARBA" id="ARBA00010231"/>
    </source>
</evidence>
<dbReference type="Pfam" id="PF00408">
    <property type="entry name" value="PGM_PMM_IV"/>
    <property type="match status" value="1"/>
</dbReference>